<dbReference type="OrthoDB" id="283277at2"/>
<dbReference type="Proteomes" id="UP000317243">
    <property type="component" value="Unassembled WGS sequence"/>
</dbReference>
<dbReference type="Gene3D" id="2.180.10.10">
    <property type="entry name" value="RHS repeat-associated core"/>
    <property type="match status" value="1"/>
</dbReference>
<name>A0A5C5VB25_9PLAN</name>
<protein>
    <submittedName>
        <fullName evidence="2">Uncharacterized protein</fullName>
    </submittedName>
</protein>
<proteinExistence type="predicted"/>
<dbReference type="AlphaFoldDB" id="A0A5C5VB25"/>
<organism evidence="2 3">
    <name type="scientific">Thalassoglobus neptunius</name>
    <dbReference type="NCBI Taxonomy" id="1938619"/>
    <lineage>
        <taxon>Bacteria</taxon>
        <taxon>Pseudomonadati</taxon>
        <taxon>Planctomycetota</taxon>
        <taxon>Planctomycetia</taxon>
        <taxon>Planctomycetales</taxon>
        <taxon>Planctomycetaceae</taxon>
        <taxon>Thalassoglobus</taxon>
    </lineage>
</organism>
<evidence type="ECO:0000313" key="2">
    <source>
        <dbReference type="EMBL" id="TWT35059.1"/>
    </source>
</evidence>
<dbReference type="RefSeq" id="WP_146512513.1">
    <property type="nucleotide sequence ID" value="NZ_SIHI01000075.1"/>
</dbReference>
<keyword evidence="3" id="KW-1185">Reference proteome</keyword>
<dbReference type="InterPro" id="IPR022385">
    <property type="entry name" value="Rhs_assc_core"/>
</dbReference>
<dbReference type="EMBL" id="SIHI01000075">
    <property type="protein sequence ID" value="TWT35059.1"/>
    <property type="molecule type" value="Genomic_DNA"/>
</dbReference>
<evidence type="ECO:0000256" key="1">
    <source>
        <dbReference type="SAM" id="MobiDB-lite"/>
    </source>
</evidence>
<evidence type="ECO:0000313" key="3">
    <source>
        <dbReference type="Proteomes" id="UP000317243"/>
    </source>
</evidence>
<feature type="region of interest" description="Disordered" evidence="1">
    <location>
        <begin position="214"/>
        <end position="238"/>
    </location>
</feature>
<reference evidence="2 3" key="1">
    <citation type="submission" date="2019-02" db="EMBL/GenBank/DDBJ databases">
        <title>Deep-cultivation of Planctomycetes and their phenomic and genomic characterization uncovers novel biology.</title>
        <authorList>
            <person name="Wiegand S."/>
            <person name="Jogler M."/>
            <person name="Boedeker C."/>
            <person name="Pinto D."/>
            <person name="Vollmers J."/>
            <person name="Rivas-Marin E."/>
            <person name="Kohn T."/>
            <person name="Peeters S.H."/>
            <person name="Heuer A."/>
            <person name="Rast P."/>
            <person name="Oberbeckmann S."/>
            <person name="Bunk B."/>
            <person name="Jeske O."/>
            <person name="Meyerdierks A."/>
            <person name="Storesund J.E."/>
            <person name="Kallscheuer N."/>
            <person name="Luecker S."/>
            <person name="Lage O.M."/>
            <person name="Pohl T."/>
            <person name="Merkel B.J."/>
            <person name="Hornburger P."/>
            <person name="Mueller R.-W."/>
            <person name="Bruemmer F."/>
            <person name="Labrenz M."/>
            <person name="Spormann A.M."/>
            <person name="Op Den Camp H."/>
            <person name="Overmann J."/>
            <person name="Amann R."/>
            <person name="Jetten M.S.M."/>
            <person name="Mascher T."/>
            <person name="Medema M.H."/>
            <person name="Devos D.P."/>
            <person name="Kaster A.-K."/>
            <person name="Ovreas L."/>
            <person name="Rohde M."/>
            <person name="Galperin M.Y."/>
            <person name="Jogler C."/>
        </authorList>
    </citation>
    <scope>NUCLEOTIDE SEQUENCE [LARGE SCALE GENOMIC DNA]</scope>
    <source>
        <strain evidence="2 3">KOR42</strain>
    </source>
</reference>
<dbReference type="NCBIfam" id="TIGR03696">
    <property type="entry name" value="Rhs_assc_core"/>
    <property type="match status" value="1"/>
</dbReference>
<comment type="caution">
    <text evidence="2">The sequence shown here is derived from an EMBL/GenBank/DDBJ whole genome shotgun (WGS) entry which is preliminary data.</text>
</comment>
<gene>
    <name evidence="2" type="ORF">KOR42_52760</name>
</gene>
<accession>A0A5C5VB25</accession>
<sequence>MKLQDGATTVQENEYDGLNRRTIRKTYTSGTLSEKRFYFYTEDWQCIEERVADGSTTPGLLPAKEQHVWGNRYIDECVLRDRDYNNNGTTLEERLYATQDANWNTTMLYKQSSGYKERYTYNPYGEITFLNSSFNPVGGSVHNWQHLFGSYKRDTTTELYLVRNRLYHTDLGTWLSRDPIGYEGGTSLYEYANSIPTISVDPAGLEGFHPEMFLQGSPNGSRPTPRPNEYQGPFGRTTACVPRYRNGEVVGSMGTFPARNRERPSSTRDLTIGERKMLDDMFGGNLNTDGLQVGKKPFLPWVKKNSMTPRYTPWFTQEGYRDDFSKSGVQSQGHFLHEMTHVMQSQQGNWNFVDGPVLWAKNDWDYGKSYEFNFDDLGKPLHTFNMEQQAMIVEWYHEGVFTGEDLERCKRTLGGFHTQPPVEQSRNIPEGYSSWGQSYTPRTQVIPVGADPSRLPIPRSPRVFE</sequence>